<reference evidence="2 3" key="1">
    <citation type="submission" date="2023-02" db="EMBL/GenBank/DDBJ databases">
        <title>LHISI_Scaffold_Assembly.</title>
        <authorList>
            <person name="Stuart O.P."/>
            <person name="Cleave R."/>
            <person name="Magrath M.J.L."/>
            <person name="Mikheyev A.S."/>
        </authorList>
    </citation>
    <scope>NUCLEOTIDE SEQUENCE [LARGE SCALE GENOMIC DNA]</scope>
    <source>
        <strain evidence="2">Daus_M_001</strain>
        <tissue evidence="2">Leg muscle</tissue>
    </source>
</reference>
<protein>
    <submittedName>
        <fullName evidence="2">Uncharacterized protein</fullName>
    </submittedName>
</protein>
<feature type="compositionally biased region" description="Polar residues" evidence="1">
    <location>
        <begin position="734"/>
        <end position="748"/>
    </location>
</feature>
<sequence length="997" mass="109419">MVTSVPGLETAHQGEPGSITGRVTGFSQVGIVPDDTVGRRVCSEISRFPTPSFIPASLRIHFNHPHWLSRSPVKSRPNLFTHSLETARPSGDMGEIGGMPSGVVVACSAFSRRSTAGGGGVVRWGEDAEVLMEIQDVIAPGLGRPVGVPRVLLGPQTTSLPLCDATDAIAGPIDWAQLKRRCFVSTCTFPPPLPPPFSSCFRCARKLVPVCSVRRGPDEYGWPLCTNGPSCLKNLLSHSRLRGLVQQLLSSAQRLRDGYKVLDFISACQGFAFKQSSSKPVIFEHYNPPEDDDDDDDPSGYPPGVNATDVASHMRASPLLPSQLNQLELSTPDMFSFPLLAECAGLAKQPLRRYSSVRAGSSFQDTIDVKHLYIEVDFAIGSQFVRHALDDSKPIADLQGNNQQLYSDVEGMRGDRCATGTGMTSRRQKKRQKCLRLYSLLAPQRCAPHYGTAEGHVALTTAVITIRPPRAARINYGSAPLLVVASQEAVALPLWSRHTVLCHFHTQTGACSRLHYYNPFKGKIDVKHVYTEVDFAIGSQFVRHALDDSEPIADLQGNNKRVPCCQDTFGCKYFYSVKSTWLGQNQLAVPLAGDQPIRNVVVYGRRARRHANQNESRDTTGETRRRCTQMCAEALSMSRRSDCAGLQRCQRAAVTSAALCLGGSLFCGRGQDSDLLMDSPAQVPACRGPNSSPLEVKATLALGVGNQPSLRGGSAAPGNPLTRRAARPMANLPQHASSQSDTRTVPRTSCRQSENRYHLITSVCLYVLLIKNESLRRLTLYAQMNDAMRRFASDERYLRLQNRAMCCRQPPPTQAVLSSVILQGSLQRSAKSERCTFCASCRTTRRRIEIASNPKLLVGRQNRSGLRRCTLHFIGCWPSCRARRGYAIPALVSEHRDLASTSKIPTASGQVRAEPRQEREHLHPAHISGGSYDDLCLPYTAVWAQAGRANNEEETTRRLCHVQVRARLQSHDASLRAHPSFPAYSSPHNLQLAKACS</sequence>
<evidence type="ECO:0000256" key="1">
    <source>
        <dbReference type="SAM" id="MobiDB-lite"/>
    </source>
</evidence>
<gene>
    <name evidence="2" type="ORF">PR048_024654</name>
</gene>
<feature type="region of interest" description="Disordered" evidence="1">
    <location>
        <begin position="283"/>
        <end position="305"/>
    </location>
</feature>
<keyword evidence="3" id="KW-1185">Reference proteome</keyword>
<dbReference type="EMBL" id="JARBHB010000010">
    <property type="protein sequence ID" value="KAJ8873818.1"/>
    <property type="molecule type" value="Genomic_DNA"/>
</dbReference>
<proteinExistence type="predicted"/>
<evidence type="ECO:0000313" key="2">
    <source>
        <dbReference type="EMBL" id="KAJ8873818.1"/>
    </source>
</evidence>
<evidence type="ECO:0000313" key="3">
    <source>
        <dbReference type="Proteomes" id="UP001159363"/>
    </source>
</evidence>
<comment type="caution">
    <text evidence="2">The sequence shown here is derived from an EMBL/GenBank/DDBJ whole genome shotgun (WGS) entry which is preliminary data.</text>
</comment>
<feature type="compositionally biased region" description="Acidic residues" evidence="1">
    <location>
        <begin position="289"/>
        <end position="298"/>
    </location>
</feature>
<name>A0ABQ9GP97_9NEOP</name>
<accession>A0ABQ9GP97</accession>
<dbReference type="Proteomes" id="UP001159363">
    <property type="component" value="Chromosome 9"/>
</dbReference>
<organism evidence="2 3">
    <name type="scientific">Dryococelus australis</name>
    <dbReference type="NCBI Taxonomy" id="614101"/>
    <lineage>
        <taxon>Eukaryota</taxon>
        <taxon>Metazoa</taxon>
        <taxon>Ecdysozoa</taxon>
        <taxon>Arthropoda</taxon>
        <taxon>Hexapoda</taxon>
        <taxon>Insecta</taxon>
        <taxon>Pterygota</taxon>
        <taxon>Neoptera</taxon>
        <taxon>Polyneoptera</taxon>
        <taxon>Phasmatodea</taxon>
        <taxon>Verophasmatodea</taxon>
        <taxon>Anareolatae</taxon>
        <taxon>Phasmatidae</taxon>
        <taxon>Eurycanthinae</taxon>
        <taxon>Dryococelus</taxon>
    </lineage>
</organism>
<feature type="region of interest" description="Disordered" evidence="1">
    <location>
        <begin position="1"/>
        <end position="23"/>
    </location>
</feature>
<feature type="region of interest" description="Disordered" evidence="1">
    <location>
        <begin position="729"/>
        <end position="748"/>
    </location>
</feature>